<dbReference type="InterPro" id="IPR003329">
    <property type="entry name" value="Cytidylyl_trans"/>
</dbReference>
<accession>A0A2P8C8Q4</accession>
<keyword evidence="2" id="KW-0808">Transferase</keyword>
<reference evidence="1 4" key="2">
    <citation type="submission" date="2019-10" db="EMBL/GenBank/DDBJ databases">
        <title>Prolixibacter strains distinguished by the presence of nitrate reductase genes were adept at nitrate-dependent anaerobic corrosion of metallic iron and carbon steel.</title>
        <authorList>
            <person name="Iino T."/>
            <person name="Shono N."/>
            <person name="Ito K."/>
            <person name="Nakamura R."/>
            <person name="Sueoka K."/>
            <person name="Harayama S."/>
            <person name="Ohkuma M."/>
        </authorList>
    </citation>
    <scope>NUCLEOTIDE SEQUENCE [LARGE SCALE GENOMIC DNA]</scope>
    <source>
        <strain evidence="1 4">MIC1-1</strain>
    </source>
</reference>
<dbReference type="Proteomes" id="UP000396862">
    <property type="component" value="Unassembled WGS sequence"/>
</dbReference>
<dbReference type="EMBL" id="PYGC01000010">
    <property type="protein sequence ID" value="PSK81337.1"/>
    <property type="molecule type" value="Genomic_DNA"/>
</dbReference>
<comment type="caution">
    <text evidence="2">The sequence shown here is derived from an EMBL/GenBank/DDBJ whole genome shotgun (WGS) entry which is preliminary data.</text>
</comment>
<proteinExistence type="predicted"/>
<name>A0A2P8C8Q4_9BACT</name>
<evidence type="ECO:0000313" key="3">
    <source>
        <dbReference type="Proteomes" id="UP000240621"/>
    </source>
</evidence>
<dbReference type="PANTHER" id="PTHR21485">
    <property type="entry name" value="HAD SUPERFAMILY MEMBERS CMAS AND KDSC"/>
    <property type="match status" value="1"/>
</dbReference>
<keyword evidence="4" id="KW-1185">Reference proteome</keyword>
<dbReference type="PANTHER" id="PTHR21485:SF6">
    <property type="entry name" value="N-ACYLNEURAMINATE CYTIDYLYLTRANSFERASE-RELATED"/>
    <property type="match status" value="1"/>
</dbReference>
<dbReference type="InterPro" id="IPR050793">
    <property type="entry name" value="CMP-NeuNAc_synthase"/>
</dbReference>
<dbReference type="GO" id="GO:0008781">
    <property type="term" value="F:N-acylneuraminate cytidylyltransferase activity"/>
    <property type="evidence" value="ECO:0007669"/>
    <property type="project" value="TreeGrafter"/>
</dbReference>
<dbReference type="AlphaFoldDB" id="A0A2P8C8Q4"/>
<dbReference type="RefSeq" id="WP_106543327.1">
    <property type="nucleotide sequence ID" value="NZ_BLAU01000001.1"/>
</dbReference>
<keyword evidence="2" id="KW-0548">Nucleotidyltransferase</keyword>
<dbReference type="SUPFAM" id="SSF53448">
    <property type="entry name" value="Nucleotide-diphospho-sugar transferases"/>
    <property type="match status" value="1"/>
</dbReference>
<organism evidence="2 3">
    <name type="scientific">Prolixibacter denitrificans</name>
    <dbReference type="NCBI Taxonomy" id="1541063"/>
    <lineage>
        <taxon>Bacteria</taxon>
        <taxon>Pseudomonadati</taxon>
        <taxon>Bacteroidota</taxon>
        <taxon>Bacteroidia</taxon>
        <taxon>Marinilabiliales</taxon>
        <taxon>Prolixibacteraceae</taxon>
        <taxon>Prolixibacter</taxon>
    </lineage>
</organism>
<dbReference type="EMBL" id="BLAU01000001">
    <property type="protein sequence ID" value="GET21578.1"/>
    <property type="molecule type" value="Genomic_DNA"/>
</dbReference>
<dbReference type="OrthoDB" id="9805604at2"/>
<evidence type="ECO:0000313" key="4">
    <source>
        <dbReference type="Proteomes" id="UP000396862"/>
    </source>
</evidence>
<sequence length="236" mass="26981">MVTINDTLFIIPARGGSKGLPRKNILPLNGQPLIYYSIHAARKVTSDENICVSTDDEEIIQKVEEIGLKVPFKRPKALASDLASSREVLLHAINYYQNNLGRNYSKVCLLQPTSPLRTGTHIKEAFKLWNDNIDMVVSVKESQCNPYYNLFEENSSGYLEKSKKSDIRRRQDAPKVWEFNGAIYIIALKKFMAVDMFDMKKIKYVMPDYSSIDIDTHIDFKIAELLIKENTNGELL</sequence>
<evidence type="ECO:0000313" key="2">
    <source>
        <dbReference type="EMBL" id="PSK81337.1"/>
    </source>
</evidence>
<reference evidence="2 3" key="1">
    <citation type="submission" date="2018-03" db="EMBL/GenBank/DDBJ databases">
        <title>Genomic Encyclopedia of Archaeal and Bacterial Type Strains, Phase II (KMG-II): from individual species to whole genera.</title>
        <authorList>
            <person name="Goeker M."/>
        </authorList>
    </citation>
    <scope>NUCLEOTIDE SEQUENCE [LARGE SCALE GENOMIC DNA]</scope>
    <source>
        <strain evidence="2 3">DSM 27267</strain>
    </source>
</reference>
<evidence type="ECO:0000313" key="1">
    <source>
        <dbReference type="EMBL" id="GET21578.1"/>
    </source>
</evidence>
<protein>
    <submittedName>
        <fullName evidence="2">N-acylneuraminate cytidylyltransferase</fullName>
    </submittedName>
</protein>
<dbReference type="Proteomes" id="UP000240621">
    <property type="component" value="Unassembled WGS sequence"/>
</dbReference>
<dbReference type="InterPro" id="IPR029044">
    <property type="entry name" value="Nucleotide-diphossugar_trans"/>
</dbReference>
<gene>
    <name evidence="1" type="primary">neuA</name>
    <name evidence="2" type="ORF">CLV93_110121</name>
    <name evidence="1" type="ORF">JCM18694_18240</name>
</gene>
<dbReference type="CDD" id="cd02513">
    <property type="entry name" value="CMP-NeuAc_Synthase"/>
    <property type="match status" value="1"/>
</dbReference>
<dbReference type="Pfam" id="PF02348">
    <property type="entry name" value="CTP_transf_3"/>
    <property type="match status" value="1"/>
</dbReference>
<dbReference type="Gene3D" id="3.90.550.10">
    <property type="entry name" value="Spore Coat Polysaccharide Biosynthesis Protein SpsA, Chain A"/>
    <property type="match status" value="1"/>
</dbReference>